<feature type="transmembrane region" description="Helical" evidence="2">
    <location>
        <begin position="360"/>
        <end position="378"/>
    </location>
</feature>
<evidence type="ECO:0008006" key="4">
    <source>
        <dbReference type="Google" id="ProtNLM"/>
    </source>
</evidence>
<evidence type="ECO:0000256" key="2">
    <source>
        <dbReference type="SAM" id="Phobius"/>
    </source>
</evidence>
<protein>
    <recommendedName>
        <fullName evidence="4">TLC domain-containing protein</fullName>
    </recommendedName>
</protein>
<keyword evidence="2" id="KW-1133">Transmembrane helix</keyword>
<feature type="transmembrane region" description="Helical" evidence="2">
    <location>
        <begin position="505"/>
        <end position="526"/>
    </location>
</feature>
<feature type="compositionally biased region" description="Basic residues" evidence="1">
    <location>
        <begin position="41"/>
        <end position="58"/>
    </location>
</feature>
<sequence length="547" mass="63153">MSVKKGPQKPEEVDPRASYKISGLRVGRPDIDTSSAGSASTRRKSKKYILKASRSPRNRPHPCRELFNAVAIYAICISLPTLFGILVRWYEYWFSITRAGNLEKNNYEGYDLTSFLYGEDVIWSPYFITGRSDARHLLELPNSIYIFVKRQVSLYVSNHDHALSDAQFIMALSIFLSLVRVLLVFIFVPRYLAPRRLAVLVHSKSTHLLSSSEYEFAKIENKEEDINMKSGYRHLMKSFLESFNNFWIQTGDSFRRSLGHEAQTPYDDLDATQALRLFTAPRYATGIFRLLCCLLSSCYAFIKFSNSEFWPIWVGGLKTAQTKNCWDLGGSVALKGADFDHDFDNQNSALRYFFLGQASYQIHSLCFHFLSMILLLVWGGNDGYLSARKSLKSYMRPMIEHTLYFVLTVTTYIFSGLRRLGAISIFAQETSSIIIQVLQICINAPKESRLRSPQLIKIVHRFVVVPIFVYFRFFVMPFIVQYSAALESSKWLQQIEHLLTPGCGVVIYFFFNGMLMIAFVLNLVYLRRLLFHPYVRELSERYDIKLE</sequence>
<dbReference type="EMBL" id="HBIO01006802">
    <property type="protein sequence ID" value="CAE0460176.1"/>
    <property type="molecule type" value="Transcribed_RNA"/>
</dbReference>
<gene>
    <name evidence="3" type="ORF">CDEB00056_LOCUS5017</name>
</gene>
<feature type="compositionally biased region" description="Basic and acidic residues" evidence="1">
    <location>
        <begin position="8"/>
        <end position="17"/>
    </location>
</feature>
<accession>A0A7S3PZ14</accession>
<feature type="transmembrane region" description="Helical" evidence="2">
    <location>
        <begin position="66"/>
        <end position="90"/>
    </location>
</feature>
<feature type="region of interest" description="Disordered" evidence="1">
    <location>
        <begin position="1"/>
        <end position="58"/>
    </location>
</feature>
<feature type="transmembrane region" description="Helical" evidence="2">
    <location>
        <begin position="462"/>
        <end position="485"/>
    </location>
</feature>
<evidence type="ECO:0000256" key="1">
    <source>
        <dbReference type="SAM" id="MobiDB-lite"/>
    </source>
</evidence>
<name>A0A7S3PZ14_9STRA</name>
<keyword evidence="2" id="KW-0472">Membrane</keyword>
<feature type="transmembrane region" description="Helical" evidence="2">
    <location>
        <begin position="398"/>
        <end position="415"/>
    </location>
</feature>
<reference evidence="3" key="1">
    <citation type="submission" date="2021-01" db="EMBL/GenBank/DDBJ databases">
        <authorList>
            <person name="Corre E."/>
            <person name="Pelletier E."/>
            <person name="Niang G."/>
            <person name="Scheremetjew M."/>
            <person name="Finn R."/>
            <person name="Kale V."/>
            <person name="Holt S."/>
            <person name="Cochrane G."/>
            <person name="Meng A."/>
            <person name="Brown T."/>
            <person name="Cohen L."/>
        </authorList>
    </citation>
    <scope>NUCLEOTIDE SEQUENCE</scope>
    <source>
        <strain evidence="3">MM31A-1</strain>
    </source>
</reference>
<evidence type="ECO:0000313" key="3">
    <source>
        <dbReference type="EMBL" id="CAE0460176.1"/>
    </source>
</evidence>
<organism evidence="3">
    <name type="scientific">Chaetoceros debilis</name>
    <dbReference type="NCBI Taxonomy" id="122233"/>
    <lineage>
        <taxon>Eukaryota</taxon>
        <taxon>Sar</taxon>
        <taxon>Stramenopiles</taxon>
        <taxon>Ochrophyta</taxon>
        <taxon>Bacillariophyta</taxon>
        <taxon>Coscinodiscophyceae</taxon>
        <taxon>Chaetocerotophycidae</taxon>
        <taxon>Chaetocerotales</taxon>
        <taxon>Chaetocerotaceae</taxon>
        <taxon>Chaetoceros</taxon>
    </lineage>
</organism>
<feature type="transmembrane region" description="Helical" evidence="2">
    <location>
        <begin position="168"/>
        <end position="188"/>
    </location>
</feature>
<proteinExistence type="predicted"/>
<keyword evidence="2" id="KW-0812">Transmembrane</keyword>
<dbReference type="AlphaFoldDB" id="A0A7S3PZ14"/>